<sequence length="214" mass="24049">MGKRIEAASREKVITGVGLGGIAFTRCLLVAFFVDQIVREDFPVDAIKKVVRDEVRRCSGLTNDWYPYEFTNCTPPQGIGFLECLPACSMIIEQDPPLGFLMNQPGSLFTKSISPLNVIVIYDCRAEGPSLPAEQSLMTLRIDSNHGNVNVRLDASESERMRQGPQWISFGTELHWPQNLKGVDYDIECRARLRRWCARGVAVNFLRPNSTNPE</sequence>
<protein>
    <submittedName>
        <fullName evidence="2">Uncharacterized protein</fullName>
    </submittedName>
</protein>
<evidence type="ECO:0000256" key="1">
    <source>
        <dbReference type="SAM" id="Phobius"/>
    </source>
</evidence>
<keyword evidence="3" id="KW-1185">Reference proteome</keyword>
<reference evidence="2" key="1">
    <citation type="journal article" date="2020" name="G3 (Bethesda)">
        <title>High-Quality Assemblies for Three Invasive Social Wasps from the &lt;i&gt;Vespula&lt;/i&gt; Genus.</title>
        <authorList>
            <person name="Harrop T.W.R."/>
            <person name="Guhlin J."/>
            <person name="McLaughlin G.M."/>
            <person name="Permina E."/>
            <person name="Stockwell P."/>
            <person name="Gilligan J."/>
            <person name="Le Lec M.F."/>
            <person name="Gruber M.A.M."/>
            <person name="Quinn O."/>
            <person name="Lovegrove M."/>
            <person name="Duncan E.J."/>
            <person name="Remnant E.J."/>
            <person name="Van Eeckhoven J."/>
            <person name="Graham B."/>
            <person name="Knapp R.A."/>
            <person name="Langford K.W."/>
            <person name="Kronenberg Z."/>
            <person name="Press M.O."/>
            <person name="Eacker S.M."/>
            <person name="Wilson-Rankin E.E."/>
            <person name="Purcell J."/>
            <person name="Lester P.J."/>
            <person name="Dearden P.K."/>
        </authorList>
    </citation>
    <scope>NUCLEOTIDE SEQUENCE</scope>
    <source>
        <strain evidence="2">Marl-1</strain>
    </source>
</reference>
<keyword evidence="1" id="KW-0472">Membrane</keyword>
<organism evidence="2 3">
    <name type="scientific">Vespula vulgaris</name>
    <name type="common">Yellow jacket</name>
    <name type="synonym">Wasp</name>
    <dbReference type="NCBI Taxonomy" id="7454"/>
    <lineage>
        <taxon>Eukaryota</taxon>
        <taxon>Metazoa</taxon>
        <taxon>Ecdysozoa</taxon>
        <taxon>Arthropoda</taxon>
        <taxon>Hexapoda</taxon>
        <taxon>Insecta</taxon>
        <taxon>Pterygota</taxon>
        <taxon>Neoptera</taxon>
        <taxon>Endopterygota</taxon>
        <taxon>Hymenoptera</taxon>
        <taxon>Apocrita</taxon>
        <taxon>Aculeata</taxon>
        <taxon>Vespoidea</taxon>
        <taxon>Vespidae</taxon>
        <taxon>Vespinae</taxon>
        <taxon>Vespula</taxon>
    </lineage>
</organism>
<dbReference type="EMBL" id="JACSEA010000011">
    <property type="protein sequence ID" value="KAF7388987.1"/>
    <property type="molecule type" value="Genomic_DNA"/>
</dbReference>
<accession>A0A834JJD4</accession>
<keyword evidence="1" id="KW-0812">Transmembrane</keyword>
<comment type="caution">
    <text evidence="2">The sequence shown here is derived from an EMBL/GenBank/DDBJ whole genome shotgun (WGS) entry which is preliminary data.</text>
</comment>
<evidence type="ECO:0000313" key="3">
    <source>
        <dbReference type="Proteomes" id="UP000614350"/>
    </source>
</evidence>
<dbReference type="AlphaFoldDB" id="A0A834JJD4"/>
<name>A0A834JJD4_VESVU</name>
<feature type="transmembrane region" description="Helical" evidence="1">
    <location>
        <begin position="12"/>
        <end position="34"/>
    </location>
</feature>
<gene>
    <name evidence="2" type="ORF">HZH66_010124</name>
</gene>
<keyword evidence="1" id="KW-1133">Transmembrane helix</keyword>
<evidence type="ECO:0000313" key="2">
    <source>
        <dbReference type="EMBL" id="KAF7388987.1"/>
    </source>
</evidence>
<dbReference type="Proteomes" id="UP000614350">
    <property type="component" value="Unassembled WGS sequence"/>
</dbReference>
<proteinExistence type="predicted"/>